<dbReference type="EMBL" id="FNLO01000011">
    <property type="protein sequence ID" value="SDV50230.1"/>
    <property type="molecule type" value="Genomic_DNA"/>
</dbReference>
<dbReference type="InterPro" id="IPR013766">
    <property type="entry name" value="Thioredoxin_domain"/>
</dbReference>
<dbReference type="SUPFAM" id="SSF52833">
    <property type="entry name" value="Thioredoxin-like"/>
    <property type="match status" value="1"/>
</dbReference>
<evidence type="ECO:0000313" key="2">
    <source>
        <dbReference type="EMBL" id="SDV50230.1"/>
    </source>
</evidence>
<dbReference type="GO" id="GO:0016853">
    <property type="term" value="F:isomerase activity"/>
    <property type="evidence" value="ECO:0007669"/>
    <property type="project" value="UniProtKB-KW"/>
</dbReference>
<protein>
    <submittedName>
        <fullName evidence="2">Thiol-disulfide isomerase or thioredoxin</fullName>
    </submittedName>
</protein>
<accession>A0A1H2PT12</accession>
<keyword evidence="2" id="KW-0413">Isomerase</keyword>
<dbReference type="RefSeq" id="WP_091911398.1">
    <property type="nucleotide sequence ID" value="NZ_FNLO01000011.1"/>
</dbReference>
<dbReference type="Pfam" id="PF00085">
    <property type="entry name" value="Thioredoxin"/>
    <property type="match status" value="1"/>
</dbReference>
<gene>
    <name evidence="2" type="ORF">SAMN05216551_11112</name>
</gene>
<evidence type="ECO:0000313" key="3">
    <source>
        <dbReference type="Proteomes" id="UP000243719"/>
    </source>
</evidence>
<dbReference type="Gene3D" id="3.40.30.10">
    <property type="entry name" value="Glutaredoxin"/>
    <property type="match status" value="1"/>
</dbReference>
<dbReference type="InterPro" id="IPR036249">
    <property type="entry name" value="Thioredoxin-like_sf"/>
</dbReference>
<keyword evidence="3" id="KW-1185">Reference proteome</keyword>
<feature type="domain" description="Thioredoxin" evidence="1">
    <location>
        <begin position="1"/>
        <end position="125"/>
    </location>
</feature>
<proteinExistence type="predicted"/>
<name>A0A1H2PT12_9BURK</name>
<evidence type="ECO:0000259" key="1">
    <source>
        <dbReference type="PROSITE" id="PS51352"/>
    </source>
</evidence>
<dbReference type="Proteomes" id="UP000243719">
    <property type="component" value="Unassembled WGS sequence"/>
</dbReference>
<reference evidence="3" key="1">
    <citation type="submission" date="2016-09" db="EMBL/GenBank/DDBJ databases">
        <authorList>
            <person name="Varghese N."/>
            <person name="Submissions S."/>
        </authorList>
    </citation>
    <scope>NUCLEOTIDE SEQUENCE [LARGE SCALE GENOMIC DNA]</scope>
    <source>
        <strain evidence="3">JS23</strain>
    </source>
</reference>
<dbReference type="CDD" id="cd02947">
    <property type="entry name" value="TRX_family"/>
    <property type="match status" value="1"/>
</dbReference>
<dbReference type="OrthoDB" id="8521206at2"/>
<sequence length="125" mass="13804">MPAFDYDTIRETARHVLSDVDRPLVACLCAAWCGSCRDYAAVFNALAERHPEYCFVWVDVEDHSDRVDAFEVENFPSIVIEDSVGVRFNGPVLPHAGVLSRLLAERDGLPVIADAPSLRDALSEA</sequence>
<organism evidence="2 3">
    <name type="scientific">Chitinasiproducens palmae</name>
    <dbReference type="NCBI Taxonomy" id="1770053"/>
    <lineage>
        <taxon>Bacteria</taxon>
        <taxon>Pseudomonadati</taxon>
        <taxon>Pseudomonadota</taxon>
        <taxon>Betaproteobacteria</taxon>
        <taxon>Burkholderiales</taxon>
        <taxon>Burkholderiaceae</taxon>
        <taxon>Chitinasiproducens</taxon>
    </lineage>
</organism>
<dbReference type="PROSITE" id="PS51352">
    <property type="entry name" value="THIOREDOXIN_2"/>
    <property type="match status" value="1"/>
</dbReference>
<dbReference type="AlphaFoldDB" id="A0A1H2PT12"/>
<dbReference type="STRING" id="1770053.SAMN05216551_11112"/>